<name>C8NF76_9LACT</name>
<evidence type="ECO:0000313" key="1">
    <source>
        <dbReference type="EMBL" id="EEW37785.1"/>
    </source>
</evidence>
<dbReference type="GO" id="GO:0008967">
    <property type="term" value="F:phosphoglycolate phosphatase activity"/>
    <property type="evidence" value="ECO:0007669"/>
    <property type="project" value="UniProtKB-EC"/>
</dbReference>
<keyword evidence="2" id="KW-1185">Reference proteome</keyword>
<accession>C8NF76</accession>
<dbReference type="Pfam" id="PF13419">
    <property type="entry name" value="HAD_2"/>
    <property type="match status" value="1"/>
</dbReference>
<dbReference type="InterPro" id="IPR023214">
    <property type="entry name" value="HAD_sf"/>
</dbReference>
<dbReference type="EC" id="3.1.3.18" evidence="1"/>
<dbReference type="InterPro" id="IPR050155">
    <property type="entry name" value="HAD-like_hydrolase_sf"/>
</dbReference>
<dbReference type="InterPro" id="IPR041492">
    <property type="entry name" value="HAD_2"/>
</dbReference>
<dbReference type="EMBL" id="ACKZ01000012">
    <property type="protein sequence ID" value="EEW37785.1"/>
    <property type="molecule type" value="Genomic_DNA"/>
</dbReference>
<dbReference type="STRING" id="638301.HMPREF0444_0571"/>
<comment type="caution">
    <text evidence="1">The sequence shown here is derived from an EMBL/GenBank/DDBJ whole genome shotgun (WGS) entry which is preliminary data.</text>
</comment>
<dbReference type="InterPro" id="IPR036412">
    <property type="entry name" value="HAD-like_sf"/>
</dbReference>
<evidence type="ECO:0000313" key="2">
    <source>
        <dbReference type="Proteomes" id="UP000005926"/>
    </source>
</evidence>
<protein>
    <submittedName>
        <fullName evidence="1">Haloacid dehalogenase-like hydrolase</fullName>
        <ecNumber evidence="1">3.1.3.18</ecNumber>
    </submittedName>
</protein>
<sequence length="280" mass="31772">MKGEHMALTNESPFVVCIDSDGCAMDTMDIKHIRFFGPLAAKYFEIQNQEVYLEEWNRVNLFSETRGINRFKGLLLSLEFAQEHGEAIEDFTVFANWCNHTTSLSNQSLEEEIAKHNDAVLIKALEWSKAVNHGIETELVGEDKPFEGVKRALEEISKVAQIAIVSSANSEAVNSEWKRHGLMPFVSEFFGQERGSKAAAIKEIKSLGFEKEKILMVGDAPGDFDAAKVNEVHFYPILFGKEKESWATLVTNILPEFIDGQYNDEEYQAIYHKHLSQFKN</sequence>
<dbReference type="eggNOG" id="COG0546">
    <property type="taxonomic scope" value="Bacteria"/>
</dbReference>
<dbReference type="PANTHER" id="PTHR43434:SF1">
    <property type="entry name" value="PHOSPHOGLYCOLATE PHOSPHATASE"/>
    <property type="match status" value="1"/>
</dbReference>
<dbReference type="PANTHER" id="PTHR43434">
    <property type="entry name" value="PHOSPHOGLYCOLATE PHOSPHATASE"/>
    <property type="match status" value="1"/>
</dbReference>
<dbReference type="SUPFAM" id="SSF56784">
    <property type="entry name" value="HAD-like"/>
    <property type="match status" value="1"/>
</dbReference>
<keyword evidence="1" id="KW-0378">Hydrolase</keyword>
<dbReference type="AlphaFoldDB" id="C8NF76"/>
<proteinExistence type="predicted"/>
<dbReference type="GO" id="GO:0006281">
    <property type="term" value="P:DNA repair"/>
    <property type="evidence" value="ECO:0007669"/>
    <property type="project" value="TreeGrafter"/>
</dbReference>
<gene>
    <name evidence="1" type="ORF">HMPREF0444_0571</name>
</gene>
<dbReference type="HOGENOM" id="CLU_979635_0_0_9"/>
<dbReference type="Gene3D" id="3.40.50.1000">
    <property type="entry name" value="HAD superfamily/HAD-like"/>
    <property type="match status" value="1"/>
</dbReference>
<reference evidence="1 2" key="1">
    <citation type="submission" date="2009-08" db="EMBL/GenBank/DDBJ databases">
        <authorList>
            <person name="Muzny D."/>
            <person name="Qin X."/>
            <person name="Deng J."/>
            <person name="Jiang H."/>
            <person name="Liu Y."/>
            <person name="Qu J."/>
            <person name="Song X.-Z."/>
            <person name="Zhang L."/>
            <person name="Thornton R."/>
            <person name="Coyle M."/>
            <person name="Francisco L."/>
            <person name="Jackson L."/>
            <person name="Javaid M."/>
            <person name="Korchina V."/>
            <person name="Kovar C."/>
            <person name="Mata R."/>
            <person name="Mathew T."/>
            <person name="Ngo R."/>
            <person name="Nguyen L."/>
            <person name="Nguyen N."/>
            <person name="Okwuonu G."/>
            <person name="Ongeri F."/>
            <person name="Pham C."/>
            <person name="Simmons D."/>
            <person name="Wilczek-Boney K."/>
            <person name="Hale W."/>
            <person name="Jakkamsetti A."/>
            <person name="Pham P."/>
            <person name="Ruth R."/>
            <person name="San Lucas F."/>
            <person name="Warren J."/>
            <person name="Zhang J."/>
            <person name="Zhao Z."/>
            <person name="Zhou C."/>
            <person name="Zhu D."/>
            <person name="Lee S."/>
            <person name="Bess C."/>
            <person name="Blankenburg K."/>
            <person name="Forbes L."/>
            <person name="Fu Q."/>
            <person name="Gubbala S."/>
            <person name="Hirani K."/>
            <person name="Jayaseelan J.C."/>
            <person name="Lara F."/>
            <person name="Munidasa M."/>
            <person name="Palculict T."/>
            <person name="Patil S."/>
            <person name="Pu L.-L."/>
            <person name="Saada N."/>
            <person name="Tang L."/>
            <person name="Weissenberger G."/>
            <person name="Zhu Y."/>
            <person name="Hemphill L."/>
            <person name="Shang Y."/>
            <person name="Youmans B."/>
            <person name="Ayvaz T."/>
            <person name="Ross M."/>
            <person name="Santibanez J."/>
            <person name="Aqrawi P."/>
            <person name="Gross S."/>
            <person name="Joshi V."/>
            <person name="Fowler G."/>
            <person name="Nazareth L."/>
            <person name="Reid J."/>
            <person name="Worley K."/>
            <person name="Petrosino J."/>
            <person name="Highlander S."/>
            <person name="Gibbs R."/>
        </authorList>
    </citation>
    <scope>NUCLEOTIDE SEQUENCE [LARGE SCALE GENOMIC DNA]</scope>
    <source>
        <strain evidence="1 2">ATCC 49175</strain>
    </source>
</reference>
<organism evidence="1 2">
    <name type="scientific">Granulicatella adiacens ATCC 49175</name>
    <dbReference type="NCBI Taxonomy" id="638301"/>
    <lineage>
        <taxon>Bacteria</taxon>
        <taxon>Bacillati</taxon>
        <taxon>Bacillota</taxon>
        <taxon>Bacilli</taxon>
        <taxon>Lactobacillales</taxon>
        <taxon>Carnobacteriaceae</taxon>
        <taxon>Granulicatella</taxon>
    </lineage>
</organism>
<dbReference type="Proteomes" id="UP000005926">
    <property type="component" value="Unassembled WGS sequence"/>
</dbReference>